<feature type="compositionally biased region" description="Low complexity" evidence="9">
    <location>
        <begin position="117"/>
        <end position="144"/>
    </location>
</feature>
<dbReference type="EMBL" id="JAUTWS010000005">
    <property type="protein sequence ID" value="MDO9708016.1"/>
    <property type="molecule type" value="Genomic_DNA"/>
</dbReference>
<dbReference type="HAMAP" id="MF_00970">
    <property type="entry name" value="RNase_E"/>
    <property type="match status" value="1"/>
</dbReference>
<evidence type="ECO:0000256" key="8">
    <source>
        <dbReference type="HAMAP-Rule" id="MF_00970"/>
    </source>
</evidence>
<feature type="binding site" evidence="8">
    <location>
        <position position="546"/>
    </location>
    <ligand>
        <name>Mg(2+)</name>
        <dbReference type="ChEBI" id="CHEBI:18420"/>
        <note>catalytic</note>
    </ligand>
</feature>
<keyword evidence="8" id="KW-0820">tRNA-binding</keyword>
<feature type="compositionally biased region" description="Basic residues" evidence="9">
    <location>
        <begin position="835"/>
        <end position="845"/>
    </location>
</feature>
<evidence type="ECO:0000259" key="10">
    <source>
        <dbReference type="Pfam" id="PF10150"/>
    </source>
</evidence>
<feature type="compositionally biased region" description="Acidic residues" evidence="9">
    <location>
        <begin position="775"/>
        <end position="796"/>
    </location>
</feature>
<evidence type="ECO:0000256" key="7">
    <source>
        <dbReference type="ARBA" id="ARBA00022884"/>
    </source>
</evidence>
<evidence type="ECO:0000313" key="13">
    <source>
        <dbReference type="Proteomes" id="UP001243009"/>
    </source>
</evidence>
<feature type="binding site" evidence="8">
    <location>
        <position position="604"/>
    </location>
    <ligand>
        <name>Zn(2+)</name>
        <dbReference type="ChEBI" id="CHEBI:29105"/>
        <note>ligand shared between dimeric partners</note>
    </ligand>
</feature>
<comment type="cofactor">
    <cofactor evidence="8">
        <name>Mg(2+)</name>
        <dbReference type="ChEBI" id="CHEBI:18420"/>
    </cofactor>
    <text evidence="8">Binds 1 Mg(2+) ion per subunit.</text>
</comment>
<keyword evidence="1 8" id="KW-0963">Cytoplasm</keyword>
<evidence type="ECO:0000256" key="3">
    <source>
        <dbReference type="ARBA" id="ARBA00022723"/>
    </source>
</evidence>
<sequence>MTKRMLIDASHAEETRVVVLDGNRLEEFDLEAATKRPLKGNIYLAKVVRVEPSLQAAFVEYGGNRHGFLAFSEIHPDYYQIPVADRQRLLEMQAAEARDEEEDEEEDAAPESPMDRAAAAPEAAQAEEPSPEAEAAAEAAPLALEVEHQAAVEASPEAAGPAAEPAAAEPEAPAPEATGRTEAPAEAAPAEPPPAAEATSEAPAEPVAAAAEAPAEAAPEPAAPPLARGLGDQPDLARPRPNGHANGHFQAEHEEEPEEEAPPPETIGGEGPEEVARERRIPPRFLRHYKIQEVIRRRQIMLVQVVKEERGTKGAALTTYISLAGRFSVLMPNSPRGGGVSRKITSAADRKRLREVIDELGLPQGMSLIVRTAGANRPKPEIRRDCEYLLRLWDNIRERTLQSTAPALIYEEADLIKRSIRDVFSRDVEEVLVDGEDAFREAREFMRMLMPQQTRKIQLFRDGGLFARHSVEQQLDAMHSPTVQLRSGGYIVINQTEALVAIDVNSGRATRERHIEDTAFRTNMEAADEIARQLRLRDLAGLIVIDFIDMESSKHDGMVERRLKEALRHDRARIQVGRISHFGLLEMSRQRLRPSLTETTFVTCPHCQGRGQVRSIESSALQVLRAIEEEGARRRAAEIAVHVHTSCALYLLNRKRDKLAQIEQRFGMAVVFETDDTLLPPALRIERLRAADPARPVETAPAALRMDYAPEPEEAEEPAEVPAEMEEAEAEAGAEAPARAETESESDRDGRRRRRRRRRRVNGAQPEAGAAPDGAEGEGEEGEEEAEAAADAEGEAAEAPRAEAEAEAGPEAPAEAAEGAAEPGDETGEAGRDGQRRRRRGRRGRGGPEGQPGRPGIEYPPRVVEPQAPRYMGPTPADPFAGHVDDILAAMEAAEAAAEAAAAASRRARAAVPAVAEAVVAEPVAETPVPEAASEAPSPEPVSEAPASEPATAASPEAEPVAAAPEPAVLAEAVPTDAAPELAAPEPAPVAEAPAPAAEAPAPEPALAAPEATPEPEPVAAAPAPEPAPEPAPAEVVVQGPAIQPISVDALGEEAPRRRGWWKR</sequence>
<keyword evidence="2 8" id="KW-0540">Nuclease</keyword>
<dbReference type="NCBIfam" id="TIGR00757">
    <property type="entry name" value="RNaseEG"/>
    <property type="match status" value="1"/>
</dbReference>
<dbReference type="Gene3D" id="3.40.1260.20">
    <property type="entry name" value="Ribonuclease E, catalytic domain"/>
    <property type="match status" value="1"/>
</dbReference>
<dbReference type="PANTHER" id="PTHR30001:SF1">
    <property type="entry name" value="RIBONUCLEASE E_G-LIKE PROTEIN, CHLOROPLASTIC"/>
    <property type="match status" value="1"/>
</dbReference>
<organism evidence="12 13">
    <name type="scientific">Paracraurococcus lichenis</name>
    <dbReference type="NCBI Taxonomy" id="3064888"/>
    <lineage>
        <taxon>Bacteria</taxon>
        <taxon>Pseudomonadati</taxon>
        <taxon>Pseudomonadota</taxon>
        <taxon>Alphaproteobacteria</taxon>
        <taxon>Acetobacterales</taxon>
        <taxon>Roseomonadaceae</taxon>
        <taxon>Paracraurococcus</taxon>
    </lineage>
</organism>
<dbReference type="InterPro" id="IPR019307">
    <property type="entry name" value="RNA-bd_AU-1/RNase_E/G"/>
</dbReference>
<feature type="compositionally biased region" description="Low complexity" evidence="9">
    <location>
        <begin position="151"/>
        <end position="189"/>
    </location>
</feature>
<dbReference type="InterPro" id="IPR028878">
    <property type="entry name" value="RNase_E"/>
</dbReference>
<dbReference type="InterPro" id="IPR004659">
    <property type="entry name" value="RNase_E/G"/>
</dbReference>
<feature type="compositionally biased region" description="Acidic residues" evidence="9">
    <location>
        <begin position="98"/>
        <end position="109"/>
    </location>
</feature>
<evidence type="ECO:0000256" key="4">
    <source>
        <dbReference type="ARBA" id="ARBA00022759"/>
    </source>
</evidence>
<keyword evidence="13" id="KW-1185">Reference proteome</keyword>
<dbReference type="PANTHER" id="PTHR30001">
    <property type="entry name" value="RIBONUCLEASE"/>
    <property type="match status" value="1"/>
</dbReference>
<protein>
    <recommendedName>
        <fullName evidence="8">Ribonuclease E</fullName>
        <shortName evidence="8">RNase E</shortName>
        <ecNumber evidence="8">3.1.26.12</ecNumber>
    </recommendedName>
</protein>
<feature type="region of interest" description="Required for zinc-mediated homotetramerization and catalytic activity" evidence="8">
    <location>
        <begin position="604"/>
        <end position="607"/>
    </location>
</feature>
<comment type="caution">
    <text evidence="12">The sequence shown here is derived from an EMBL/GenBank/DDBJ whole genome shotgun (WGS) entry which is preliminary data.</text>
</comment>
<dbReference type="Pfam" id="PF20833">
    <property type="entry name" value="RNase_E_G_Thio"/>
    <property type="match status" value="1"/>
</dbReference>
<keyword evidence="7 8" id="KW-0694">RNA-binding</keyword>
<gene>
    <name evidence="8" type="primary">rne</name>
    <name evidence="12" type="ORF">Q7A36_06665</name>
</gene>
<feature type="domain" description="RNA-binding protein AU-1/Ribonuclease E/G" evidence="10">
    <location>
        <begin position="322"/>
        <end position="591"/>
    </location>
</feature>
<comment type="subunit">
    <text evidence="8">Homotetramer formed by a dimer of dimers.</text>
</comment>
<comment type="similarity">
    <text evidence="8">Belongs to the RNase E/G family. RNase E subfamily.</text>
</comment>
<dbReference type="Pfam" id="PF10150">
    <property type="entry name" value="RNase_E_G"/>
    <property type="match status" value="1"/>
</dbReference>
<feature type="binding site" evidence="8">
    <location>
        <position position="503"/>
    </location>
    <ligand>
        <name>Mg(2+)</name>
        <dbReference type="ChEBI" id="CHEBI:18420"/>
        <note>catalytic</note>
    </ligand>
</feature>
<keyword evidence="4 8" id="KW-0255">Endonuclease</keyword>
<keyword evidence="8" id="KW-1003">Cell membrane</keyword>
<proteinExistence type="inferred from homology"/>
<feature type="binding site" evidence="8">
    <location>
        <position position="607"/>
    </location>
    <ligand>
        <name>Zn(2+)</name>
        <dbReference type="ChEBI" id="CHEBI:29105"/>
        <note>ligand shared between dimeric partners</note>
    </ligand>
</feature>
<keyword evidence="8" id="KW-0997">Cell inner membrane</keyword>
<feature type="compositionally biased region" description="Low complexity" evidence="9">
    <location>
        <begin position="763"/>
        <end position="774"/>
    </location>
</feature>
<feature type="region of interest" description="Disordered" evidence="9">
    <location>
        <begin position="710"/>
        <end position="878"/>
    </location>
</feature>
<evidence type="ECO:0000256" key="1">
    <source>
        <dbReference type="ARBA" id="ARBA00022490"/>
    </source>
</evidence>
<feature type="compositionally biased region" description="Acidic residues" evidence="9">
    <location>
        <begin position="710"/>
        <end position="732"/>
    </location>
</feature>
<feature type="compositionally biased region" description="Low complexity" evidence="9">
    <location>
        <begin position="807"/>
        <end position="822"/>
    </location>
</feature>
<keyword evidence="5 8" id="KW-0378">Hydrolase</keyword>
<keyword evidence="8" id="KW-0698">rRNA processing</keyword>
<dbReference type="RefSeq" id="WP_305102887.1">
    <property type="nucleotide sequence ID" value="NZ_JAUTWS010000005.1"/>
</dbReference>
<evidence type="ECO:0000313" key="12">
    <source>
        <dbReference type="EMBL" id="MDO9708016.1"/>
    </source>
</evidence>
<feature type="compositionally biased region" description="Low complexity" evidence="9">
    <location>
        <begin position="923"/>
        <end position="1023"/>
    </location>
</feature>
<comment type="subcellular location">
    <subcellularLocation>
        <location evidence="8">Cytoplasm</location>
    </subcellularLocation>
    <subcellularLocation>
        <location evidence="8">Cell inner membrane</location>
        <topology evidence="8">Peripheral membrane protein</topology>
        <orientation evidence="8">Cytoplasmic side</orientation>
    </subcellularLocation>
</comment>
<feature type="domain" description="RNase E/G thioredoxin-like" evidence="11">
    <location>
        <begin position="603"/>
        <end position="687"/>
    </location>
</feature>
<accession>A0ABT9DVT9</accession>
<comment type="cofactor">
    <cofactor evidence="8">
        <name>Zn(2+)</name>
        <dbReference type="ChEBI" id="CHEBI:29105"/>
    </cofactor>
    <text evidence="8">Binds 2 Zn(2+) ions per homotetramer.</text>
</comment>
<dbReference type="EC" id="3.1.26.12" evidence="8"/>
<feature type="compositionally biased region" description="Basic residues" evidence="9">
    <location>
        <begin position="751"/>
        <end position="761"/>
    </location>
</feature>
<dbReference type="Proteomes" id="UP001243009">
    <property type="component" value="Unassembled WGS sequence"/>
</dbReference>
<feature type="compositionally biased region" description="Basic and acidic residues" evidence="9">
    <location>
        <begin position="738"/>
        <end position="750"/>
    </location>
</feature>
<feature type="compositionally biased region" description="Low complexity" evidence="9">
    <location>
        <begin position="196"/>
        <end position="220"/>
    </location>
</feature>
<keyword evidence="8" id="KW-0472">Membrane</keyword>
<feature type="compositionally biased region" description="Acidic residues" evidence="9">
    <location>
        <begin position="253"/>
        <end position="262"/>
    </location>
</feature>
<keyword evidence="8" id="KW-0819">tRNA processing</keyword>
<comment type="function">
    <text evidence="8">Endoribonuclease that plays a central role in RNA processing and decay. Required for the maturation of 5S and 16S rRNAs and the majority of tRNAs. Also involved in the degradation of most mRNAs.</text>
</comment>
<evidence type="ECO:0000256" key="9">
    <source>
        <dbReference type="SAM" id="MobiDB-lite"/>
    </source>
</evidence>
<keyword evidence="8" id="KW-0862">Zinc</keyword>
<evidence type="ECO:0000256" key="6">
    <source>
        <dbReference type="ARBA" id="ARBA00022842"/>
    </source>
</evidence>
<reference evidence="12 13" key="1">
    <citation type="submission" date="2023-08" db="EMBL/GenBank/DDBJ databases">
        <title>The draft genome sequence of Paracraurococcus sp. LOR1-02.</title>
        <authorList>
            <person name="Kingkaew E."/>
            <person name="Tanasupawat S."/>
        </authorList>
    </citation>
    <scope>NUCLEOTIDE SEQUENCE [LARGE SCALE GENOMIC DNA]</scope>
    <source>
        <strain evidence="12 13">LOR1-02</strain>
    </source>
</reference>
<keyword evidence="6 8" id="KW-0460">Magnesium</keyword>
<keyword evidence="8" id="KW-0699">rRNA-binding</keyword>
<dbReference type="InterPro" id="IPR012340">
    <property type="entry name" value="NA-bd_OB-fold"/>
</dbReference>
<comment type="catalytic activity">
    <reaction evidence="8">
        <text>Endonucleolytic cleavage of single-stranded RNA in A- and U-rich regions.</text>
        <dbReference type="EC" id="3.1.26.12"/>
    </reaction>
</comment>
<name>A0ABT9DVT9_9PROT</name>
<keyword evidence="3 8" id="KW-0479">Metal-binding</keyword>
<evidence type="ECO:0000259" key="11">
    <source>
        <dbReference type="Pfam" id="PF20833"/>
    </source>
</evidence>
<evidence type="ECO:0000256" key="5">
    <source>
        <dbReference type="ARBA" id="ARBA00022801"/>
    </source>
</evidence>
<feature type="region of interest" description="Disordered" evidence="9">
    <location>
        <begin position="923"/>
        <end position="1034"/>
    </location>
</feature>
<dbReference type="Gene3D" id="2.40.50.140">
    <property type="entry name" value="Nucleic acid-binding proteins"/>
    <property type="match status" value="1"/>
</dbReference>
<dbReference type="InterPro" id="IPR048583">
    <property type="entry name" value="RNase_E_G_thioredoxin-like"/>
</dbReference>
<evidence type="ECO:0000256" key="2">
    <source>
        <dbReference type="ARBA" id="ARBA00022722"/>
    </source>
</evidence>
<dbReference type="SUPFAM" id="SSF50249">
    <property type="entry name" value="Nucleic acid-binding proteins"/>
    <property type="match status" value="1"/>
</dbReference>
<feature type="region of interest" description="Disordered" evidence="9">
    <location>
        <begin position="94"/>
        <end position="279"/>
    </location>
</feature>